<dbReference type="RefSeq" id="WP_098039333.1">
    <property type="nucleotide sequence ID" value="NZ_CWGJ01000028.1"/>
</dbReference>
<evidence type="ECO:0000256" key="2">
    <source>
        <dbReference type="ARBA" id="ARBA00022785"/>
    </source>
</evidence>
<dbReference type="EMBL" id="CWGJ01000028">
    <property type="protein sequence ID" value="CRX39467.1"/>
    <property type="molecule type" value="Genomic_DNA"/>
</dbReference>
<dbReference type="SUPFAM" id="SSF55620">
    <property type="entry name" value="Tetrahydrobiopterin biosynthesis enzymes-like"/>
    <property type="match status" value="1"/>
</dbReference>
<dbReference type="Proteomes" id="UP000220251">
    <property type="component" value="Unassembled WGS sequence"/>
</dbReference>
<accession>A0A0H5DS27</accession>
<evidence type="ECO:0000256" key="3">
    <source>
        <dbReference type="ARBA" id="ARBA00022857"/>
    </source>
</evidence>
<evidence type="ECO:0000256" key="1">
    <source>
        <dbReference type="ARBA" id="ARBA00022490"/>
    </source>
</evidence>
<dbReference type="InterPro" id="IPR029139">
    <property type="entry name" value="QueF_N"/>
</dbReference>
<dbReference type="GO" id="GO:0005737">
    <property type="term" value="C:cytoplasm"/>
    <property type="evidence" value="ECO:0007669"/>
    <property type="project" value="InterPro"/>
</dbReference>
<dbReference type="InterPro" id="IPR043133">
    <property type="entry name" value="GTP-CH-I_C/QueF"/>
</dbReference>
<keyword evidence="4 6" id="KW-0560">Oxidoreductase</keyword>
<dbReference type="GO" id="GO:0008616">
    <property type="term" value="P:tRNA queuosine(34) biosynthetic process"/>
    <property type="evidence" value="ECO:0007669"/>
    <property type="project" value="UniProtKB-KW"/>
</dbReference>
<feature type="domain" description="NADPH-dependent 7-cyano-7-deazaguanine reductase N-terminal" evidence="5">
    <location>
        <begin position="16"/>
        <end position="126"/>
    </location>
</feature>
<dbReference type="AlphaFoldDB" id="A0A0H5DS27"/>
<dbReference type="NCBIfam" id="TIGR03138">
    <property type="entry name" value="QueF"/>
    <property type="match status" value="1"/>
</dbReference>
<dbReference type="GO" id="GO:0033739">
    <property type="term" value="F:preQ1 synthase activity"/>
    <property type="evidence" value="ECO:0007669"/>
    <property type="project" value="UniProtKB-EC"/>
</dbReference>
<name>A0A0H5DS27_9BACT</name>
<dbReference type="PANTHER" id="PTHR34354:SF1">
    <property type="entry name" value="NADPH-DEPENDENT 7-CYANO-7-DEAZAGUANINE REDUCTASE"/>
    <property type="match status" value="1"/>
</dbReference>
<gene>
    <name evidence="6" type="primary">queF</name>
    <name evidence="6" type="ORF">ELAC_2146</name>
</gene>
<dbReference type="HAMAP" id="MF_00817">
    <property type="entry name" value="QueF_type2"/>
    <property type="match status" value="1"/>
</dbReference>
<dbReference type="EC" id="1.7.1.13" evidence="6"/>
<dbReference type="OrthoDB" id="9795077at2"/>
<dbReference type="InterPro" id="IPR029500">
    <property type="entry name" value="QueF"/>
</dbReference>
<dbReference type="Pfam" id="PF14819">
    <property type="entry name" value="QueF_N"/>
    <property type="match status" value="1"/>
</dbReference>
<dbReference type="InterPro" id="IPR050084">
    <property type="entry name" value="NADPH_dep_7-cyano-7-deazaG_red"/>
</dbReference>
<dbReference type="PIRSF" id="PIRSF004750">
    <property type="entry name" value="Nitrile_oxidored_YqcD_prd"/>
    <property type="match status" value="1"/>
</dbReference>
<evidence type="ECO:0000313" key="6">
    <source>
        <dbReference type="EMBL" id="CRX39467.1"/>
    </source>
</evidence>
<dbReference type="Pfam" id="PF14489">
    <property type="entry name" value="QueF"/>
    <property type="match status" value="1"/>
</dbReference>
<dbReference type="InterPro" id="IPR016428">
    <property type="entry name" value="QueF_type2"/>
</dbReference>
<dbReference type="PANTHER" id="PTHR34354">
    <property type="entry name" value="NADPH-DEPENDENT 7-CYANO-7-DEAZAGUANINE REDUCTASE"/>
    <property type="match status" value="1"/>
</dbReference>
<evidence type="ECO:0000259" key="5">
    <source>
        <dbReference type="Pfam" id="PF14819"/>
    </source>
</evidence>
<keyword evidence="2" id="KW-0671">Queuosine biosynthesis</keyword>
<protein>
    <submittedName>
        <fullName evidence="6">NADPH-dependent 7-cyano-7-deazaguanine reductase</fullName>
        <ecNumber evidence="6">1.7.1.13</ecNumber>
    </submittedName>
</protein>
<organism evidence="6 7">
    <name type="scientific">Estrella lausannensis</name>
    <dbReference type="NCBI Taxonomy" id="483423"/>
    <lineage>
        <taxon>Bacteria</taxon>
        <taxon>Pseudomonadati</taxon>
        <taxon>Chlamydiota</taxon>
        <taxon>Chlamydiia</taxon>
        <taxon>Parachlamydiales</taxon>
        <taxon>Candidatus Criblamydiaceae</taxon>
        <taxon>Estrella</taxon>
    </lineage>
</organism>
<keyword evidence="3" id="KW-0521">NADP</keyword>
<evidence type="ECO:0000256" key="4">
    <source>
        <dbReference type="ARBA" id="ARBA00023002"/>
    </source>
</evidence>
<proteinExistence type="inferred from homology"/>
<sequence>MDHGLKTAPLGKKTDYVEEYCPELLFPVERKLARDLIGLQDANLPFDGFDIWNGMELSWLGPKGKPEIAIAVFTFPCASPHIVESKSFKLYLNSFNQSIFPSYEAVREVMVRDLSKAVGASVQVSLTPAHKARDQLAYELPGVCLDSLDISINDYEFNPNHLKAEGAHIDETVHSHLLKSNCLATGQPDWGSLLIRYKGPKIDHEGLLKYIISFRRHSGFAEHCVERVFFDIQERCRPDSLTVYARYTRRGGLDINPFRSNFETEADNARQIRQ</sequence>
<keyword evidence="1" id="KW-0963">Cytoplasm</keyword>
<dbReference type="Gene3D" id="3.30.1130.10">
    <property type="match status" value="2"/>
</dbReference>
<reference evidence="7" key="1">
    <citation type="submission" date="2015-06" db="EMBL/GenBank/DDBJ databases">
        <authorList>
            <person name="Bertelli C."/>
        </authorList>
    </citation>
    <scope>NUCLEOTIDE SEQUENCE [LARGE SCALE GENOMIC DNA]</scope>
    <source>
        <strain evidence="7">CRIB-30</strain>
    </source>
</reference>
<evidence type="ECO:0000313" key="7">
    <source>
        <dbReference type="Proteomes" id="UP000220251"/>
    </source>
</evidence>
<keyword evidence="7" id="KW-1185">Reference proteome</keyword>